<dbReference type="OrthoDB" id="6252479at2759"/>
<reference evidence="3" key="1">
    <citation type="submission" date="2018-11" db="EMBL/GenBank/DDBJ databases">
        <authorList>
            <consortium name="Pathogen Informatics"/>
        </authorList>
    </citation>
    <scope>NUCLEOTIDE SEQUENCE</scope>
</reference>
<dbReference type="SUPFAM" id="SSF49313">
    <property type="entry name" value="Cadherin-like"/>
    <property type="match status" value="1"/>
</dbReference>
<accession>A0A448X734</accession>
<feature type="domain" description="Cadherin" evidence="2">
    <location>
        <begin position="24"/>
        <end position="90"/>
    </location>
</feature>
<evidence type="ECO:0000259" key="2">
    <source>
        <dbReference type="PROSITE" id="PS50268"/>
    </source>
</evidence>
<dbReference type="GO" id="GO:0007156">
    <property type="term" value="P:homophilic cell adhesion via plasma membrane adhesion molecules"/>
    <property type="evidence" value="ECO:0007669"/>
    <property type="project" value="InterPro"/>
</dbReference>
<gene>
    <name evidence="3" type="ORF">PXEA_LOCUS23204</name>
</gene>
<dbReference type="EMBL" id="CAAALY010106020">
    <property type="protein sequence ID" value="VEL29764.1"/>
    <property type="molecule type" value="Genomic_DNA"/>
</dbReference>
<sequence length="92" mass="10484">MLFTLSREFSTQSFMFYLLFQKMEGNEPGQVIGQVFASDADEGINAELDYSIIWPPEKGSNPFQMGPKGEIIAKRSLDREKNPEGYHFMVSL</sequence>
<keyword evidence="4" id="KW-1185">Reference proteome</keyword>
<dbReference type="InterPro" id="IPR002126">
    <property type="entry name" value="Cadherin-like_dom"/>
</dbReference>
<dbReference type="PROSITE" id="PS50268">
    <property type="entry name" value="CADHERIN_2"/>
    <property type="match status" value="1"/>
</dbReference>
<proteinExistence type="predicted"/>
<evidence type="ECO:0000256" key="1">
    <source>
        <dbReference type="PROSITE-ProRule" id="PRU00043"/>
    </source>
</evidence>
<evidence type="ECO:0000313" key="3">
    <source>
        <dbReference type="EMBL" id="VEL29764.1"/>
    </source>
</evidence>
<organism evidence="3 4">
    <name type="scientific">Protopolystoma xenopodis</name>
    <dbReference type="NCBI Taxonomy" id="117903"/>
    <lineage>
        <taxon>Eukaryota</taxon>
        <taxon>Metazoa</taxon>
        <taxon>Spiralia</taxon>
        <taxon>Lophotrochozoa</taxon>
        <taxon>Platyhelminthes</taxon>
        <taxon>Monogenea</taxon>
        <taxon>Polyopisthocotylea</taxon>
        <taxon>Polystomatidea</taxon>
        <taxon>Polystomatidae</taxon>
        <taxon>Protopolystoma</taxon>
    </lineage>
</organism>
<dbReference type="AlphaFoldDB" id="A0A448X734"/>
<evidence type="ECO:0000313" key="4">
    <source>
        <dbReference type="Proteomes" id="UP000784294"/>
    </source>
</evidence>
<keyword evidence="1" id="KW-0106">Calcium</keyword>
<dbReference type="InterPro" id="IPR015919">
    <property type="entry name" value="Cadherin-like_sf"/>
</dbReference>
<protein>
    <recommendedName>
        <fullName evidence="2">Cadherin domain-containing protein</fullName>
    </recommendedName>
</protein>
<dbReference type="GO" id="GO:0005509">
    <property type="term" value="F:calcium ion binding"/>
    <property type="evidence" value="ECO:0007669"/>
    <property type="project" value="UniProtKB-UniRule"/>
</dbReference>
<comment type="caution">
    <text evidence="3">The sequence shown here is derived from an EMBL/GenBank/DDBJ whole genome shotgun (WGS) entry which is preliminary data.</text>
</comment>
<dbReference type="GO" id="GO:0016020">
    <property type="term" value="C:membrane"/>
    <property type="evidence" value="ECO:0007669"/>
    <property type="project" value="InterPro"/>
</dbReference>
<dbReference type="CDD" id="cd11304">
    <property type="entry name" value="Cadherin_repeat"/>
    <property type="match status" value="1"/>
</dbReference>
<dbReference type="Proteomes" id="UP000784294">
    <property type="component" value="Unassembled WGS sequence"/>
</dbReference>
<name>A0A448X734_9PLAT</name>
<dbReference type="Gene3D" id="2.60.40.60">
    <property type="entry name" value="Cadherins"/>
    <property type="match status" value="1"/>
</dbReference>
<dbReference type="Pfam" id="PF00028">
    <property type="entry name" value="Cadherin"/>
    <property type="match status" value="1"/>
</dbReference>